<evidence type="ECO:0000313" key="2">
    <source>
        <dbReference type="EMBL" id="NFN35026.1"/>
    </source>
</evidence>
<gene>
    <name evidence="2" type="ORF">FDB51_07765</name>
</gene>
<keyword evidence="1" id="KW-0175">Coiled coil</keyword>
<dbReference type="RefSeq" id="WP_053342073.1">
    <property type="nucleotide sequence ID" value="NZ_LGIJ01000019.1"/>
</dbReference>
<sequence>MKNLIVYDSTGNAFFVQEGTFYEPIGEIKALQADIPDNKLLKGVDIKTGQPILEDIPKSQMELLKEELAQNTKEIAKKDLAIEQLQKDLADLTKQIALGGNV</sequence>
<comment type="caution">
    <text evidence="2">The sequence shown here is derived from an EMBL/GenBank/DDBJ whole genome shotgun (WGS) entry which is preliminary data.</text>
</comment>
<dbReference type="AlphaFoldDB" id="A0A846JPN1"/>
<dbReference type="OrthoDB" id="1927909at2"/>
<dbReference type="Proteomes" id="UP000473681">
    <property type="component" value="Unassembled WGS sequence"/>
</dbReference>
<organism evidence="2 3">
    <name type="scientific">Clostridium botulinum</name>
    <dbReference type="NCBI Taxonomy" id="1491"/>
    <lineage>
        <taxon>Bacteria</taxon>
        <taxon>Bacillati</taxon>
        <taxon>Bacillota</taxon>
        <taxon>Clostridia</taxon>
        <taxon>Eubacteriales</taxon>
        <taxon>Clostridiaceae</taxon>
        <taxon>Clostridium</taxon>
    </lineage>
</organism>
<evidence type="ECO:0000313" key="3">
    <source>
        <dbReference type="Proteomes" id="UP000473681"/>
    </source>
</evidence>
<accession>A0A846JPN1</accession>
<evidence type="ECO:0000256" key="1">
    <source>
        <dbReference type="SAM" id="Coils"/>
    </source>
</evidence>
<reference evidence="2 3" key="1">
    <citation type="submission" date="2019-04" db="EMBL/GenBank/DDBJ databases">
        <title>Genome sequencing of Clostridium botulinum Groups I-IV and Clostridium butyricum.</title>
        <authorList>
            <person name="Brunt J."/>
            <person name="Van Vliet A.H.M."/>
            <person name="Stringer S.C."/>
            <person name="Carter A.T."/>
            <person name="Peck M.W."/>
        </authorList>
    </citation>
    <scope>NUCLEOTIDE SEQUENCE [LARGE SCALE GENOMIC DNA]</scope>
    <source>
        <strain evidence="2 3">CB-K-33E</strain>
    </source>
</reference>
<proteinExistence type="predicted"/>
<protein>
    <submittedName>
        <fullName evidence="2">Uncharacterized protein</fullName>
    </submittedName>
</protein>
<feature type="coiled-coil region" evidence="1">
    <location>
        <begin position="68"/>
        <end position="95"/>
    </location>
</feature>
<dbReference type="EMBL" id="SWVK01000009">
    <property type="protein sequence ID" value="NFN35026.1"/>
    <property type="molecule type" value="Genomic_DNA"/>
</dbReference>
<name>A0A846JPN1_CLOBO</name>